<dbReference type="EMBL" id="JARVKM010000251">
    <property type="protein sequence ID" value="KAK9768977.1"/>
    <property type="molecule type" value="Genomic_DNA"/>
</dbReference>
<organism evidence="1 2">
    <name type="scientific">Seiridium cardinale</name>
    <dbReference type="NCBI Taxonomy" id="138064"/>
    <lineage>
        <taxon>Eukaryota</taxon>
        <taxon>Fungi</taxon>
        <taxon>Dikarya</taxon>
        <taxon>Ascomycota</taxon>
        <taxon>Pezizomycotina</taxon>
        <taxon>Sordariomycetes</taxon>
        <taxon>Xylariomycetidae</taxon>
        <taxon>Amphisphaeriales</taxon>
        <taxon>Sporocadaceae</taxon>
        <taxon>Seiridium</taxon>
    </lineage>
</organism>
<proteinExistence type="predicted"/>
<accession>A0ABR2X5B6</accession>
<keyword evidence="2" id="KW-1185">Reference proteome</keyword>
<name>A0ABR2X5B6_9PEZI</name>
<comment type="caution">
    <text evidence="1">The sequence shown here is derived from an EMBL/GenBank/DDBJ whole genome shotgun (WGS) entry which is preliminary data.</text>
</comment>
<dbReference type="Proteomes" id="UP001465668">
    <property type="component" value="Unassembled WGS sequence"/>
</dbReference>
<sequence>MPTININQEGYERRLLTIQSILDSHGLQFKTGANLDEQFMEMELPEKLDVVEQIADIFSAFQKTPLPHQLEDQLGGLTFDRNGQVVGGQMPILSAVHGDLKSKRLTALLNFDFSSITHPVHEFFTGLWHQGGGLRSGDDEKLHAAILSSNFATRGITRPSSIQGIEKLEKLNDLEQALCPFQLSNEVQIEELKSKSPEELEEIVKEAGNRLVDLLEELGL</sequence>
<evidence type="ECO:0000313" key="1">
    <source>
        <dbReference type="EMBL" id="KAK9768977.1"/>
    </source>
</evidence>
<gene>
    <name evidence="1" type="ORF">SCAR479_02221</name>
</gene>
<evidence type="ECO:0000313" key="2">
    <source>
        <dbReference type="Proteomes" id="UP001465668"/>
    </source>
</evidence>
<reference evidence="1 2" key="1">
    <citation type="submission" date="2024-02" db="EMBL/GenBank/DDBJ databases">
        <title>First draft genome assembly of two strains of Seiridium cardinale.</title>
        <authorList>
            <person name="Emiliani G."/>
            <person name="Scali E."/>
        </authorList>
    </citation>
    <scope>NUCLEOTIDE SEQUENCE [LARGE SCALE GENOMIC DNA]</scope>
    <source>
        <strain evidence="1 2">BM-138-000479</strain>
    </source>
</reference>
<protein>
    <submittedName>
        <fullName evidence="1">Uncharacterized protein</fullName>
    </submittedName>
</protein>